<dbReference type="PANTHER" id="PTHR10609:SF27">
    <property type="entry name" value="CN HYDROLASE DOMAIN-CONTAINING PROTEIN-RELATED"/>
    <property type="match status" value="1"/>
</dbReference>
<organism evidence="2 3">
    <name type="scientific">Allacma fusca</name>
    <dbReference type="NCBI Taxonomy" id="39272"/>
    <lineage>
        <taxon>Eukaryota</taxon>
        <taxon>Metazoa</taxon>
        <taxon>Ecdysozoa</taxon>
        <taxon>Arthropoda</taxon>
        <taxon>Hexapoda</taxon>
        <taxon>Collembola</taxon>
        <taxon>Symphypleona</taxon>
        <taxon>Sminthuridae</taxon>
        <taxon>Allacma</taxon>
    </lineage>
</organism>
<keyword evidence="3" id="KW-1185">Reference proteome</keyword>
<dbReference type="OrthoDB" id="10250282at2759"/>
<dbReference type="EMBL" id="CAJVCH010025332">
    <property type="protein sequence ID" value="CAG7698499.1"/>
    <property type="molecule type" value="Genomic_DNA"/>
</dbReference>
<name>A0A8J2JDB6_9HEXA</name>
<feature type="non-terminal residue" evidence="2">
    <location>
        <position position="1"/>
    </location>
</feature>
<accession>A0A8J2JDB6</accession>
<comment type="caution">
    <text evidence="2">The sequence shown here is derived from an EMBL/GenBank/DDBJ whole genome shotgun (WGS) entry which is preliminary data.</text>
</comment>
<feature type="non-terminal residue" evidence="2">
    <location>
        <position position="73"/>
    </location>
</feature>
<dbReference type="PROSITE" id="PS50263">
    <property type="entry name" value="CN_HYDROLASE"/>
    <property type="match status" value="1"/>
</dbReference>
<protein>
    <recommendedName>
        <fullName evidence="1">CN hydrolase domain-containing protein</fullName>
    </recommendedName>
</protein>
<dbReference type="InterPro" id="IPR040154">
    <property type="entry name" value="Biotinidase/VNN"/>
</dbReference>
<reference evidence="2" key="1">
    <citation type="submission" date="2021-06" db="EMBL/GenBank/DDBJ databases">
        <authorList>
            <person name="Hodson N. C."/>
            <person name="Mongue J. A."/>
            <person name="Jaron S. K."/>
        </authorList>
    </citation>
    <scope>NUCLEOTIDE SEQUENCE</scope>
</reference>
<feature type="domain" description="CN hydrolase" evidence="1">
    <location>
        <begin position="1"/>
        <end position="73"/>
    </location>
</feature>
<proteinExistence type="predicted"/>
<evidence type="ECO:0000259" key="1">
    <source>
        <dbReference type="PROSITE" id="PS50263"/>
    </source>
</evidence>
<dbReference type="AlphaFoldDB" id="A0A8J2JDB6"/>
<dbReference type="InterPro" id="IPR003010">
    <property type="entry name" value="C-N_Hydrolase"/>
</dbReference>
<gene>
    <name evidence="2" type="ORF">AFUS01_LOCUS4093</name>
</gene>
<dbReference type="Proteomes" id="UP000708208">
    <property type="component" value="Unassembled WGS sequence"/>
</dbReference>
<dbReference type="PANTHER" id="PTHR10609">
    <property type="entry name" value="BIOTINIDASE-RELATED"/>
    <property type="match status" value="1"/>
</dbReference>
<evidence type="ECO:0000313" key="2">
    <source>
        <dbReference type="EMBL" id="CAG7698499.1"/>
    </source>
</evidence>
<sequence length="73" mass="8080">PEVGVNPCRRDELLIVVQSEVIQHLSCAAKANRMYLVVNLGETVSTSSNEISEGETRDLRYNTAVVFDRDGTI</sequence>
<evidence type="ECO:0000313" key="3">
    <source>
        <dbReference type="Proteomes" id="UP000708208"/>
    </source>
</evidence>